<dbReference type="GO" id="GO:0004185">
    <property type="term" value="F:serine-type carboxypeptidase activity"/>
    <property type="evidence" value="ECO:0007669"/>
    <property type="project" value="InterPro"/>
</dbReference>
<gene>
    <name evidence="2" type="ORF">FPE_LOCUS34246</name>
</gene>
<accession>A0AAD2AID9</accession>
<dbReference type="GO" id="GO:0019748">
    <property type="term" value="P:secondary metabolic process"/>
    <property type="evidence" value="ECO:0007669"/>
    <property type="project" value="TreeGrafter"/>
</dbReference>
<proteinExistence type="inferred from homology"/>
<dbReference type="GO" id="GO:0016747">
    <property type="term" value="F:acyltransferase activity, transferring groups other than amino-acyl groups"/>
    <property type="evidence" value="ECO:0007669"/>
    <property type="project" value="TreeGrafter"/>
</dbReference>
<reference evidence="2" key="1">
    <citation type="submission" date="2023-05" db="EMBL/GenBank/DDBJ databases">
        <authorList>
            <person name="Huff M."/>
        </authorList>
    </citation>
    <scope>NUCLEOTIDE SEQUENCE</scope>
</reference>
<keyword evidence="3" id="KW-1185">Reference proteome</keyword>
<evidence type="ECO:0000313" key="2">
    <source>
        <dbReference type="EMBL" id="CAI9786816.1"/>
    </source>
</evidence>
<dbReference type="Gene3D" id="3.40.50.1820">
    <property type="entry name" value="alpha/beta hydrolase"/>
    <property type="match status" value="1"/>
</dbReference>
<dbReference type="PANTHER" id="PTHR11802:SF224">
    <property type="entry name" value="SERINE CARBOXYPEPTIDASE-LIKE 7 ISOFORM X1"/>
    <property type="match status" value="1"/>
</dbReference>
<dbReference type="InterPro" id="IPR001563">
    <property type="entry name" value="Peptidase_S10"/>
</dbReference>
<dbReference type="SUPFAM" id="SSF53474">
    <property type="entry name" value="alpha/beta-Hydrolases"/>
    <property type="match status" value="1"/>
</dbReference>
<dbReference type="Proteomes" id="UP000834106">
    <property type="component" value="Chromosome 23"/>
</dbReference>
<sequence length="145" mass="17143">MRSQNLITSFVWANDPTVQEALHIRKGTITEWKRCNESISYERNVENVLQYHRIFSKKGYEVLITSGDHDMIAPYIGTLKWIRMLNLTVVDNWRPWHVNGQVAGYTEKYKNNDFYLTFGAGHTVSEYKPKECLAMFHRWLSMRPL</sequence>
<evidence type="ECO:0000313" key="3">
    <source>
        <dbReference type="Proteomes" id="UP000834106"/>
    </source>
</evidence>
<dbReference type="InterPro" id="IPR029058">
    <property type="entry name" value="AB_hydrolase_fold"/>
</dbReference>
<comment type="similarity">
    <text evidence="1">Belongs to the peptidase S10 family.</text>
</comment>
<dbReference type="PANTHER" id="PTHR11802">
    <property type="entry name" value="SERINE PROTEASE FAMILY S10 SERINE CARBOXYPEPTIDASE"/>
    <property type="match status" value="1"/>
</dbReference>
<evidence type="ECO:0008006" key="4">
    <source>
        <dbReference type="Google" id="ProtNLM"/>
    </source>
</evidence>
<dbReference type="EMBL" id="OU503058">
    <property type="protein sequence ID" value="CAI9786816.1"/>
    <property type="molecule type" value="Genomic_DNA"/>
</dbReference>
<dbReference type="Pfam" id="PF00450">
    <property type="entry name" value="Peptidase_S10"/>
    <property type="match status" value="1"/>
</dbReference>
<dbReference type="FunFam" id="3.40.50.12670:FF:000002">
    <property type="entry name" value="Carboxypeptidase"/>
    <property type="match status" value="1"/>
</dbReference>
<name>A0AAD2AID9_9LAMI</name>
<protein>
    <recommendedName>
        <fullName evidence="4">Serine carboxypeptidase</fullName>
    </recommendedName>
</protein>
<dbReference type="AlphaFoldDB" id="A0AAD2AID9"/>
<evidence type="ECO:0000256" key="1">
    <source>
        <dbReference type="ARBA" id="ARBA00009431"/>
    </source>
</evidence>
<dbReference type="GO" id="GO:0006508">
    <property type="term" value="P:proteolysis"/>
    <property type="evidence" value="ECO:0007669"/>
    <property type="project" value="InterPro"/>
</dbReference>
<organism evidence="2 3">
    <name type="scientific">Fraxinus pennsylvanica</name>
    <dbReference type="NCBI Taxonomy" id="56036"/>
    <lineage>
        <taxon>Eukaryota</taxon>
        <taxon>Viridiplantae</taxon>
        <taxon>Streptophyta</taxon>
        <taxon>Embryophyta</taxon>
        <taxon>Tracheophyta</taxon>
        <taxon>Spermatophyta</taxon>
        <taxon>Magnoliopsida</taxon>
        <taxon>eudicotyledons</taxon>
        <taxon>Gunneridae</taxon>
        <taxon>Pentapetalae</taxon>
        <taxon>asterids</taxon>
        <taxon>lamiids</taxon>
        <taxon>Lamiales</taxon>
        <taxon>Oleaceae</taxon>
        <taxon>Oleeae</taxon>
        <taxon>Fraxinus</taxon>
    </lineage>
</organism>